<keyword evidence="3" id="KW-1185">Reference proteome</keyword>
<accession>A0A399RTS6</accession>
<evidence type="ECO:0000313" key="3">
    <source>
        <dbReference type="Proteomes" id="UP000266005"/>
    </source>
</evidence>
<protein>
    <submittedName>
        <fullName evidence="2">Uncharacterized protein</fullName>
    </submittedName>
</protein>
<evidence type="ECO:0000256" key="1">
    <source>
        <dbReference type="SAM" id="SignalP"/>
    </source>
</evidence>
<organism evidence="2 3">
    <name type="scientific">Pontibacter oryzae</name>
    <dbReference type="NCBI Taxonomy" id="2304593"/>
    <lineage>
        <taxon>Bacteria</taxon>
        <taxon>Pseudomonadati</taxon>
        <taxon>Bacteroidota</taxon>
        <taxon>Cytophagia</taxon>
        <taxon>Cytophagales</taxon>
        <taxon>Hymenobacteraceae</taxon>
        <taxon>Pontibacter</taxon>
    </lineage>
</organism>
<feature type="signal peptide" evidence="1">
    <location>
        <begin position="1"/>
        <end position="22"/>
    </location>
</feature>
<keyword evidence="1" id="KW-0732">Signal</keyword>
<reference evidence="3" key="1">
    <citation type="submission" date="2018-08" db="EMBL/GenBank/DDBJ databases">
        <title>Mucilaginibacter sp. MYSH2.</title>
        <authorList>
            <person name="Seo T."/>
        </authorList>
    </citation>
    <scope>NUCLEOTIDE SEQUENCE [LARGE SCALE GENOMIC DNA]</scope>
    <source>
        <strain evidence="3">KIRAN</strain>
    </source>
</reference>
<name>A0A399RTS6_9BACT</name>
<dbReference type="PROSITE" id="PS51257">
    <property type="entry name" value="PROKAR_LIPOPROTEIN"/>
    <property type="match status" value="1"/>
</dbReference>
<sequence length="557" mass="60842">MKTLKTILLAVLVLLFACAKEAENIVPNGAPDVLLVQTAKQNFDEMLLNWKQLPDTVSQMSTSNDNPRHHLAKAVDWQKAEVKQLTIGEAVVVPLKYSKELFAKFRGSNTTFALNNAAYMMLYKHKSGEWRTEVITVVADEDFLNGAKGKQPFSGIVVVEDWNGKFIRGFKYSGGRIFSLSGPRQVVEQPTTQVQLYDPGSCTYVDWYSCGGGECHYMYTEVSCTGGGAGGGDDGNPGGIDYGGPYDGGTGGSYNDGGVSGGGSSYLTPPSTDALNSQIQSKPFSLLGDVPCDLITKWLNLAAHQTTAAQKQKVNNIIAKVIVMSNPYGMPISYSYAGQVLDINNAYSTVVNMDYFSVNVTKLPVINGQQLTPQQLLDRIRRDINSFVDVSLSEFTPYNHYGVDDTGLWYSSNPTGAVVSIAIPGNSGSVITSSYSPNSWTFSTIRDPFNGNHPVSGNREFSYVANADGSYTFYTRGVDRLTDMWGTLAQNTTGIPFNKADALWTSFQTKIESYVNHNSGSARVGETYKERPDWAKVKEVMEGKLPLSTLSKNCLWD</sequence>
<gene>
    <name evidence="2" type="ORF">D1627_17695</name>
</gene>
<dbReference type="OrthoDB" id="1433916at2"/>
<proteinExistence type="predicted"/>
<feature type="chain" id="PRO_5017203524" evidence="1">
    <location>
        <begin position="23"/>
        <end position="557"/>
    </location>
</feature>
<dbReference type="RefSeq" id="WP_119433614.1">
    <property type="nucleotide sequence ID" value="NZ_QWGE01000007.1"/>
</dbReference>
<dbReference type="EMBL" id="QWGE01000007">
    <property type="protein sequence ID" value="RIJ33449.1"/>
    <property type="molecule type" value="Genomic_DNA"/>
</dbReference>
<comment type="caution">
    <text evidence="2">The sequence shown here is derived from an EMBL/GenBank/DDBJ whole genome shotgun (WGS) entry which is preliminary data.</text>
</comment>
<evidence type="ECO:0000313" key="2">
    <source>
        <dbReference type="EMBL" id="RIJ33449.1"/>
    </source>
</evidence>
<dbReference type="AlphaFoldDB" id="A0A399RTS6"/>
<dbReference type="Proteomes" id="UP000266005">
    <property type="component" value="Unassembled WGS sequence"/>
</dbReference>